<keyword evidence="1 4" id="KW-0328">Glycosyltransferase</keyword>
<protein>
    <recommendedName>
        <fullName evidence="4">Probable 6-oxopurine nucleoside phosphorylase</fullName>
        <ecNumber evidence="4">2.4.2.1</ecNumber>
    </recommendedName>
    <alternativeName>
        <fullName evidence="4">Purine nucleoside phosphorylase</fullName>
        <shortName evidence="4">PNP</shortName>
    </alternativeName>
</protein>
<dbReference type="Pfam" id="PF01048">
    <property type="entry name" value="PNP_UDP_1"/>
    <property type="match status" value="1"/>
</dbReference>
<feature type="binding site" evidence="4">
    <location>
        <begin position="207"/>
        <end position="209"/>
    </location>
    <ligand>
        <name>substrate</name>
    </ligand>
</feature>
<dbReference type="InterPro" id="IPR010044">
    <property type="entry name" value="MTAP"/>
</dbReference>
<comment type="pathway">
    <text evidence="4">Purine metabolism; purine nucleoside salvage.</text>
</comment>
<dbReference type="PANTHER" id="PTHR42679:SF2">
    <property type="entry name" value="S-METHYL-5'-THIOADENOSINE PHOSPHORYLASE"/>
    <property type="match status" value="1"/>
</dbReference>
<feature type="binding site" evidence="4">
    <location>
        <position position="183"/>
    </location>
    <ligand>
        <name>substrate</name>
    </ligand>
</feature>
<evidence type="ECO:0000313" key="7">
    <source>
        <dbReference type="Proteomes" id="UP000214880"/>
    </source>
</evidence>
<feature type="binding site" evidence="4">
    <location>
        <position position="10"/>
    </location>
    <ligand>
        <name>phosphate</name>
        <dbReference type="ChEBI" id="CHEBI:43474"/>
    </ligand>
</feature>
<dbReference type="PANTHER" id="PTHR42679">
    <property type="entry name" value="S-METHYL-5'-THIOADENOSINE PHOSPHORYLASE"/>
    <property type="match status" value="1"/>
</dbReference>
<dbReference type="HAMAP" id="MF_01963">
    <property type="entry name" value="MTAP"/>
    <property type="match status" value="1"/>
</dbReference>
<feature type="binding site" evidence="4">
    <location>
        <begin position="50"/>
        <end position="51"/>
    </location>
    <ligand>
        <name>phosphate</name>
        <dbReference type="ChEBI" id="CHEBI:43474"/>
    </ligand>
</feature>
<dbReference type="STRING" id="146817.SAMN04488502_101523"/>
<dbReference type="RefSeq" id="WP_092067978.1">
    <property type="nucleotide sequence ID" value="NZ_FNHB01000001.1"/>
</dbReference>
<sequence>MIKIAIIGGTGVYDPNILKNIRTEELATPYGSVRFNAGVYAGKEVAFLPRHGSKHSIPPHLINYRANIWALKKLGVEHIIATTAVGSLNIAMKPGDFVLVDQFLDFTKGRVSTFYEGGERGVVHVDLTAPYCPVLRNTVSKAAGILDLSIHEHGVYVCTEGPRFETPAEIKMFARLGGDLVGMTNVPEAVLAREAEICYSTVSMVTNYAAGISEQALTHGEVLETMAANAEHIKKLIMKSIELIDLSPADCGCAKALAEYGGFKL</sequence>
<reference evidence="6 7" key="1">
    <citation type="submission" date="2016-10" db="EMBL/GenBank/DDBJ databases">
        <authorList>
            <person name="de Groot N.N."/>
        </authorList>
    </citation>
    <scope>NUCLEOTIDE SEQUENCE [LARGE SCALE GENOMIC DNA]</scope>
    <source>
        <strain evidence="6 7">DSM 1736</strain>
    </source>
</reference>
<comment type="miscellaneous">
    <text evidence="4">Although this enzyme belongs to the family of MTA phosphorylases based on sequence homology, it has been shown that conserved amino acid substitutions in the substrate binding pocket convert the substrate specificity of this enzyme from 6-aminopurines to 6-oxopurines.</text>
</comment>
<dbReference type="InterPro" id="IPR018099">
    <property type="entry name" value="Purine_phosphorylase-2_CS"/>
</dbReference>
<feature type="binding site" evidence="4">
    <location>
        <position position="184"/>
    </location>
    <ligand>
        <name>phosphate</name>
        <dbReference type="ChEBI" id="CHEBI:43474"/>
    </ligand>
</feature>
<dbReference type="CDD" id="cd09010">
    <property type="entry name" value="MTAP_SsMTAPII_like_MTIP"/>
    <property type="match status" value="1"/>
</dbReference>
<evidence type="ECO:0000256" key="2">
    <source>
        <dbReference type="ARBA" id="ARBA00022679"/>
    </source>
</evidence>
<dbReference type="Gene3D" id="3.40.50.1580">
    <property type="entry name" value="Nucleoside phosphorylase domain"/>
    <property type="match status" value="1"/>
</dbReference>
<organism evidence="6 7">
    <name type="scientific">Dendrosporobacter quercicolus</name>
    <dbReference type="NCBI Taxonomy" id="146817"/>
    <lineage>
        <taxon>Bacteria</taxon>
        <taxon>Bacillati</taxon>
        <taxon>Bacillota</taxon>
        <taxon>Negativicutes</taxon>
        <taxon>Selenomonadales</taxon>
        <taxon>Sporomusaceae</taxon>
        <taxon>Dendrosporobacter</taxon>
    </lineage>
</organism>
<feature type="domain" description="Nucleoside phosphorylase" evidence="5">
    <location>
        <begin position="3"/>
        <end position="241"/>
    </location>
</feature>
<comment type="similarity">
    <text evidence="4">Belongs to the PNP/MTAP phosphorylase family. MTAP subfamily.</text>
</comment>
<comment type="catalytic activity">
    <reaction evidence="4">
        <text>a purine D-ribonucleoside + phosphate = a purine nucleobase + alpha-D-ribose 1-phosphate</text>
        <dbReference type="Rhea" id="RHEA:19805"/>
        <dbReference type="ChEBI" id="CHEBI:26386"/>
        <dbReference type="ChEBI" id="CHEBI:43474"/>
        <dbReference type="ChEBI" id="CHEBI:57720"/>
        <dbReference type="ChEBI" id="CHEBI:142355"/>
        <dbReference type="EC" id="2.4.2.1"/>
    </reaction>
</comment>
<dbReference type="GO" id="GO:0017061">
    <property type="term" value="F:S-methyl-5-thioadenosine phosphorylase activity"/>
    <property type="evidence" value="ECO:0007669"/>
    <property type="project" value="InterPro"/>
</dbReference>
<comment type="subunit">
    <text evidence="4">Homohexamer. Dimer of a homotrimer.</text>
</comment>
<dbReference type="GO" id="GO:0006166">
    <property type="term" value="P:purine ribonucleoside salvage"/>
    <property type="evidence" value="ECO:0007669"/>
    <property type="project" value="UniProtKB-UniRule"/>
</dbReference>
<dbReference type="PROSITE" id="PS01240">
    <property type="entry name" value="PNP_MTAP_2"/>
    <property type="match status" value="1"/>
</dbReference>
<proteinExistence type="inferred from homology"/>
<evidence type="ECO:0000256" key="4">
    <source>
        <dbReference type="HAMAP-Rule" id="MF_01963"/>
    </source>
</evidence>
<keyword evidence="3 4" id="KW-0660">Purine salvage</keyword>
<dbReference type="UniPathway" id="UPA00606"/>
<evidence type="ECO:0000259" key="5">
    <source>
        <dbReference type="Pfam" id="PF01048"/>
    </source>
</evidence>
<keyword evidence="2 4" id="KW-0808">Transferase</keyword>
<dbReference type="EC" id="2.4.2.1" evidence="4"/>
<feature type="binding site" evidence="4">
    <location>
        <begin position="83"/>
        <end position="84"/>
    </location>
    <ligand>
        <name>phosphate</name>
        <dbReference type="ChEBI" id="CHEBI:43474"/>
    </ligand>
</feature>
<dbReference type="NCBIfam" id="NF006599">
    <property type="entry name" value="PRK09136.1"/>
    <property type="match status" value="1"/>
</dbReference>
<name>A0A1G9M106_9FIRM</name>
<dbReference type="OrthoDB" id="1523230at2"/>
<dbReference type="Proteomes" id="UP000214880">
    <property type="component" value="Unassembled WGS sequence"/>
</dbReference>
<comment type="function">
    <text evidence="4">Purine nucleoside phosphorylase which is highly specific for 6-oxopurine nucleosides. Cleaves guanosine or inosine to respective bases and sugar-1-phosphate molecules. Involved in purine salvage.</text>
</comment>
<evidence type="ECO:0000256" key="3">
    <source>
        <dbReference type="ARBA" id="ARBA00022726"/>
    </source>
</evidence>
<gene>
    <name evidence="6" type="ORF">SAMN04488502_101523</name>
</gene>
<dbReference type="GO" id="GO:0019509">
    <property type="term" value="P:L-methionine salvage from methylthioadenosine"/>
    <property type="evidence" value="ECO:0007669"/>
    <property type="project" value="TreeGrafter"/>
</dbReference>
<dbReference type="FunFam" id="3.40.50.1580:FF:000012">
    <property type="entry name" value="Probable 6-oxopurine nucleoside phosphorylase"/>
    <property type="match status" value="1"/>
</dbReference>
<evidence type="ECO:0000313" key="6">
    <source>
        <dbReference type="EMBL" id="SDL67651.1"/>
    </source>
</evidence>
<dbReference type="AlphaFoldDB" id="A0A1G9M106"/>
<dbReference type="GO" id="GO:0005829">
    <property type="term" value="C:cytosol"/>
    <property type="evidence" value="ECO:0007669"/>
    <property type="project" value="TreeGrafter"/>
</dbReference>
<feature type="site" description="Important for substrate specificity" evidence="4">
    <location>
        <position position="165"/>
    </location>
</feature>
<dbReference type="SUPFAM" id="SSF53167">
    <property type="entry name" value="Purine and uridine phosphorylases"/>
    <property type="match status" value="1"/>
</dbReference>
<dbReference type="InterPro" id="IPR035994">
    <property type="entry name" value="Nucleoside_phosphorylase_sf"/>
</dbReference>
<feature type="site" description="Important for substrate specificity" evidence="4">
    <location>
        <position position="219"/>
    </location>
</feature>
<keyword evidence="7" id="KW-1185">Reference proteome</keyword>
<accession>A0A1G9M106</accession>
<evidence type="ECO:0000256" key="1">
    <source>
        <dbReference type="ARBA" id="ARBA00022676"/>
    </source>
</evidence>
<dbReference type="EMBL" id="FNHB01000001">
    <property type="protein sequence ID" value="SDL67651.1"/>
    <property type="molecule type" value="Genomic_DNA"/>
</dbReference>
<dbReference type="NCBIfam" id="TIGR01694">
    <property type="entry name" value="MTAP"/>
    <property type="match status" value="1"/>
</dbReference>
<dbReference type="InterPro" id="IPR000845">
    <property type="entry name" value="Nucleoside_phosphorylase_d"/>
</dbReference>